<name>A0A841I616_9DEIO</name>
<sequence length="149" mass="15927">MNKALLGLLTCLWSSGALAGQCREIRPFAQAAQQTPLVVQATVVKRAQTRGAPGFIEVRVQRVLKGQAPRTLRVLDPDGLLPAPSASALPVGTTWVLALAPGKDRGTYVFPPCATTILAVLGKQVFGNVYGGWDVILPLNDLKNSLERR</sequence>
<comment type="caution">
    <text evidence="2">The sequence shown here is derived from an EMBL/GenBank/DDBJ whole genome shotgun (WGS) entry which is preliminary data.</text>
</comment>
<organism evidence="2 3">
    <name type="scientific">Deinobacterium chartae</name>
    <dbReference type="NCBI Taxonomy" id="521158"/>
    <lineage>
        <taxon>Bacteria</taxon>
        <taxon>Thermotogati</taxon>
        <taxon>Deinococcota</taxon>
        <taxon>Deinococci</taxon>
        <taxon>Deinococcales</taxon>
        <taxon>Deinococcaceae</taxon>
        <taxon>Deinobacterium</taxon>
    </lineage>
</organism>
<feature type="signal peptide" evidence="1">
    <location>
        <begin position="1"/>
        <end position="19"/>
    </location>
</feature>
<evidence type="ECO:0000313" key="2">
    <source>
        <dbReference type="EMBL" id="MBB6099362.1"/>
    </source>
</evidence>
<dbReference type="AlphaFoldDB" id="A0A841I616"/>
<feature type="chain" id="PRO_5032637777" evidence="1">
    <location>
        <begin position="20"/>
        <end position="149"/>
    </location>
</feature>
<dbReference type="Proteomes" id="UP000569951">
    <property type="component" value="Unassembled WGS sequence"/>
</dbReference>
<dbReference type="RefSeq" id="WP_183988119.1">
    <property type="nucleotide sequence ID" value="NZ_JACHHG010000011.1"/>
</dbReference>
<keyword evidence="1" id="KW-0732">Signal</keyword>
<reference evidence="2 3" key="1">
    <citation type="submission" date="2020-08" db="EMBL/GenBank/DDBJ databases">
        <title>Genomic Encyclopedia of Type Strains, Phase IV (KMG-IV): sequencing the most valuable type-strain genomes for metagenomic binning, comparative biology and taxonomic classification.</title>
        <authorList>
            <person name="Goeker M."/>
        </authorList>
    </citation>
    <scope>NUCLEOTIDE SEQUENCE [LARGE SCALE GENOMIC DNA]</scope>
    <source>
        <strain evidence="2 3">DSM 21458</strain>
    </source>
</reference>
<protein>
    <submittedName>
        <fullName evidence="2">Uncharacterized protein</fullName>
    </submittedName>
</protein>
<evidence type="ECO:0000313" key="3">
    <source>
        <dbReference type="Proteomes" id="UP000569951"/>
    </source>
</evidence>
<proteinExistence type="predicted"/>
<evidence type="ECO:0000256" key="1">
    <source>
        <dbReference type="SAM" id="SignalP"/>
    </source>
</evidence>
<dbReference type="EMBL" id="JACHHG010000011">
    <property type="protein sequence ID" value="MBB6099362.1"/>
    <property type="molecule type" value="Genomic_DNA"/>
</dbReference>
<keyword evidence="3" id="KW-1185">Reference proteome</keyword>
<gene>
    <name evidence="2" type="ORF">HNR42_002803</name>
</gene>
<accession>A0A841I616</accession>